<keyword evidence="12" id="KW-1185">Reference proteome</keyword>
<dbReference type="PANTHER" id="PTHR43749">
    <property type="entry name" value="RNA-SPLICING LIGASE RTCB"/>
    <property type="match status" value="1"/>
</dbReference>
<feature type="region of interest" description="Disordered" evidence="9">
    <location>
        <begin position="167"/>
        <end position="190"/>
    </location>
</feature>
<feature type="region of interest" description="Disordered" evidence="9">
    <location>
        <begin position="1"/>
        <end position="40"/>
    </location>
</feature>
<comment type="catalytic activity">
    <reaction evidence="8">
        <text>a 3'-end 3'-phospho-ribonucleotide-RNA + a 5'-end dephospho-ribonucleoside-RNA + GTP = a ribonucleotidyl-ribonucleotide-RNA + GMP + diphosphate</text>
        <dbReference type="Rhea" id="RHEA:68076"/>
        <dbReference type="Rhea" id="RHEA-COMP:10463"/>
        <dbReference type="Rhea" id="RHEA-COMP:13936"/>
        <dbReference type="Rhea" id="RHEA-COMP:17355"/>
        <dbReference type="ChEBI" id="CHEBI:33019"/>
        <dbReference type="ChEBI" id="CHEBI:37565"/>
        <dbReference type="ChEBI" id="CHEBI:58115"/>
        <dbReference type="ChEBI" id="CHEBI:83062"/>
        <dbReference type="ChEBI" id="CHEBI:138284"/>
        <dbReference type="ChEBI" id="CHEBI:173118"/>
        <dbReference type="EC" id="6.5.1.8"/>
    </reaction>
</comment>
<evidence type="ECO:0000256" key="4">
    <source>
        <dbReference type="ARBA" id="ARBA00022723"/>
    </source>
</evidence>
<evidence type="ECO:0000256" key="5">
    <source>
        <dbReference type="ARBA" id="ARBA00022741"/>
    </source>
</evidence>
<evidence type="ECO:0000256" key="2">
    <source>
        <dbReference type="ARBA" id="ARBA00012726"/>
    </source>
</evidence>
<keyword evidence="3" id="KW-0436">Ligase</keyword>
<dbReference type="InterPro" id="IPR001233">
    <property type="entry name" value="RtcB"/>
</dbReference>
<dbReference type="Gene3D" id="3.90.1860.10">
    <property type="entry name" value="tRNA-splicing ligase RtcB"/>
    <property type="match status" value="1"/>
</dbReference>
<name>A0ABN9S5P3_9DINO</name>
<sequence>MPSLPLPRGVRCAATPPAPARSPPTPGPANAAQRPPGARGFLGAPLGAAAGRPWCLATAPVALAAGTSRRSRRRRLRRQAAALGAAACAGAAGAEVETLGWQAEQLPMQGPVGAVFVREVVEGGWAARLGVRQGDRVALINKRPPEQLTREELILAIRGRPVELAFERPEAPPAPGPPEGRPAPLRGGQGLPVRIETRGVPVLMYAPLEEVEEQARNQLISLAESPLPVGHVSAMPDVHMGKGVAIGAVFASEKYVCPNAVGVDIGCGMCAVPVSGLFKDDLSEETLRHIQGLLKRRIPVSMESHDTALAWASKTIQDITAECPPSQYLERRLHAERNGKLGKIHNQLGTLGGGNHFIEVVYSEGDQQVWCMLHSGSRNVGNTTAAHYDEIAGREGEFLQGVAGSLNYLEIESPSGQAYLKDMTWCQAYARENRRSMLDIMVESVEEVTGKRADMERAVNAHHNFCQCETCHVENPLTGQVEERKLWVTRKGATSAREGQYGIIPGSMGVGTLPRRPGPRRARLVAELLARRGAAHVADQGEEGHPAGSGEFEASMKGIVCDTNAAVRDEAPQAYKDLATVLAHQAELVEVEHRLLPLVNVKEEKGWGGKGGRTGRGPRTQQSGGPPRKAAKKGRGAQA</sequence>
<evidence type="ECO:0000259" key="10">
    <source>
        <dbReference type="PROSITE" id="PS50106"/>
    </source>
</evidence>
<proteinExistence type="predicted"/>
<evidence type="ECO:0000256" key="9">
    <source>
        <dbReference type="SAM" id="MobiDB-lite"/>
    </source>
</evidence>
<dbReference type="InterPro" id="IPR036034">
    <property type="entry name" value="PDZ_sf"/>
</dbReference>
<protein>
    <recommendedName>
        <fullName evidence="2">3'-phosphate/5'-hydroxy nucleic acid ligase</fullName>
        <ecNumber evidence="2">6.5.1.8</ecNumber>
    </recommendedName>
</protein>
<dbReference type="Proteomes" id="UP001189429">
    <property type="component" value="Unassembled WGS sequence"/>
</dbReference>
<keyword evidence="6" id="KW-0342">GTP-binding</keyword>
<gene>
    <name evidence="11" type="ORF">PCOR1329_LOCUS26755</name>
</gene>
<evidence type="ECO:0000256" key="7">
    <source>
        <dbReference type="ARBA" id="ARBA00023211"/>
    </source>
</evidence>
<feature type="compositionally biased region" description="Pro residues" evidence="9">
    <location>
        <begin position="16"/>
        <end position="27"/>
    </location>
</feature>
<dbReference type="EMBL" id="CAUYUJ010009566">
    <property type="protein sequence ID" value="CAK0827144.1"/>
    <property type="molecule type" value="Genomic_DNA"/>
</dbReference>
<dbReference type="InterPro" id="IPR001478">
    <property type="entry name" value="PDZ"/>
</dbReference>
<evidence type="ECO:0000313" key="12">
    <source>
        <dbReference type="Proteomes" id="UP001189429"/>
    </source>
</evidence>
<accession>A0ABN9S5P3</accession>
<comment type="cofactor">
    <cofactor evidence="1">
        <name>Mn(2+)</name>
        <dbReference type="ChEBI" id="CHEBI:29035"/>
    </cofactor>
</comment>
<dbReference type="PROSITE" id="PS50106">
    <property type="entry name" value="PDZ"/>
    <property type="match status" value="1"/>
</dbReference>
<keyword evidence="5" id="KW-0547">Nucleotide-binding</keyword>
<dbReference type="InterPro" id="IPR052915">
    <property type="entry name" value="RtcB-like"/>
</dbReference>
<dbReference type="Gene3D" id="2.30.42.10">
    <property type="match status" value="1"/>
</dbReference>
<evidence type="ECO:0000256" key="6">
    <source>
        <dbReference type="ARBA" id="ARBA00023134"/>
    </source>
</evidence>
<comment type="caution">
    <text evidence="11">The sequence shown here is derived from an EMBL/GenBank/DDBJ whole genome shotgun (WGS) entry which is preliminary data.</text>
</comment>
<dbReference type="InterPro" id="IPR036025">
    <property type="entry name" value="RtcB-like_sf"/>
</dbReference>
<feature type="compositionally biased region" description="Basic residues" evidence="9">
    <location>
        <begin position="629"/>
        <end position="639"/>
    </location>
</feature>
<evidence type="ECO:0000256" key="8">
    <source>
        <dbReference type="ARBA" id="ARBA00047746"/>
    </source>
</evidence>
<keyword evidence="4" id="KW-0479">Metal-binding</keyword>
<organism evidence="11 12">
    <name type="scientific">Prorocentrum cordatum</name>
    <dbReference type="NCBI Taxonomy" id="2364126"/>
    <lineage>
        <taxon>Eukaryota</taxon>
        <taxon>Sar</taxon>
        <taxon>Alveolata</taxon>
        <taxon>Dinophyceae</taxon>
        <taxon>Prorocentrales</taxon>
        <taxon>Prorocentraceae</taxon>
        <taxon>Prorocentrum</taxon>
    </lineage>
</organism>
<dbReference type="SUPFAM" id="SSF103365">
    <property type="entry name" value="Hypothetical protein PH1602"/>
    <property type="match status" value="1"/>
</dbReference>
<keyword evidence="7" id="KW-0464">Manganese</keyword>
<evidence type="ECO:0000256" key="1">
    <source>
        <dbReference type="ARBA" id="ARBA00001936"/>
    </source>
</evidence>
<dbReference type="EC" id="6.5.1.8" evidence="2"/>
<dbReference type="PANTHER" id="PTHR43749:SF2">
    <property type="entry name" value="RNA-SPLICING LIGASE RTCB"/>
    <property type="match status" value="1"/>
</dbReference>
<feature type="region of interest" description="Disordered" evidence="9">
    <location>
        <begin position="601"/>
        <end position="639"/>
    </location>
</feature>
<dbReference type="Pfam" id="PF00595">
    <property type="entry name" value="PDZ"/>
    <property type="match status" value="1"/>
</dbReference>
<dbReference type="Pfam" id="PF01139">
    <property type="entry name" value="RtcB"/>
    <property type="match status" value="1"/>
</dbReference>
<feature type="compositionally biased region" description="Pro residues" evidence="9">
    <location>
        <begin position="171"/>
        <end position="181"/>
    </location>
</feature>
<evidence type="ECO:0000256" key="3">
    <source>
        <dbReference type="ARBA" id="ARBA00022598"/>
    </source>
</evidence>
<feature type="compositionally biased region" description="Low complexity" evidence="9">
    <location>
        <begin position="617"/>
        <end position="628"/>
    </location>
</feature>
<reference evidence="11" key="1">
    <citation type="submission" date="2023-10" db="EMBL/GenBank/DDBJ databases">
        <authorList>
            <person name="Chen Y."/>
            <person name="Shah S."/>
            <person name="Dougan E. K."/>
            <person name="Thang M."/>
            <person name="Chan C."/>
        </authorList>
    </citation>
    <scope>NUCLEOTIDE SEQUENCE [LARGE SCALE GENOMIC DNA]</scope>
</reference>
<evidence type="ECO:0000313" key="11">
    <source>
        <dbReference type="EMBL" id="CAK0827144.1"/>
    </source>
</evidence>
<feature type="domain" description="PDZ" evidence="10">
    <location>
        <begin position="93"/>
        <end position="158"/>
    </location>
</feature>
<dbReference type="SUPFAM" id="SSF50156">
    <property type="entry name" value="PDZ domain-like"/>
    <property type="match status" value="1"/>
</dbReference>